<accession>X1GR93</accession>
<organism evidence="1">
    <name type="scientific">marine sediment metagenome</name>
    <dbReference type="NCBI Taxonomy" id="412755"/>
    <lineage>
        <taxon>unclassified sequences</taxon>
        <taxon>metagenomes</taxon>
        <taxon>ecological metagenomes</taxon>
    </lineage>
</organism>
<protein>
    <submittedName>
        <fullName evidence="1">Uncharacterized protein</fullName>
    </submittedName>
</protein>
<comment type="caution">
    <text evidence="1">The sequence shown here is derived from an EMBL/GenBank/DDBJ whole genome shotgun (WGS) entry which is preliminary data.</text>
</comment>
<feature type="non-terminal residue" evidence="1">
    <location>
        <position position="148"/>
    </location>
</feature>
<reference evidence="1" key="1">
    <citation type="journal article" date="2014" name="Front. Microbiol.">
        <title>High frequency of phylogenetically diverse reductive dehalogenase-homologous genes in deep subseafloor sedimentary metagenomes.</title>
        <authorList>
            <person name="Kawai M."/>
            <person name="Futagami T."/>
            <person name="Toyoda A."/>
            <person name="Takaki Y."/>
            <person name="Nishi S."/>
            <person name="Hori S."/>
            <person name="Arai W."/>
            <person name="Tsubouchi T."/>
            <person name="Morono Y."/>
            <person name="Uchiyama I."/>
            <person name="Ito T."/>
            <person name="Fujiyama A."/>
            <person name="Inagaki F."/>
            <person name="Takami H."/>
        </authorList>
    </citation>
    <scope>NUCLEOTIDE SEQUENCE</scope>
    <source>
        <strain evidence="1">Expedition CK06-06</strain>
    </source>
</reference>
<gene>
    <name evidence="1" type="ORF">S03H2_18013</name>
</gene>
<dbReference type="EMBL" id="BARU01009321">
    <property type="protein sequence ID" value="GAH35503.1"/>
    <property type="molecule type" value="Genomic_DNA"/>
</dbReference>
<sequence>MPNPIVFTEAGTMTVRRSTGDIYSRRTPADLVRIRETCEPRIQEHVAALQSMGISDISTLGQLEISGNVIPQPGLLKPAATFGQLLGRQTMFSSAFRVKLGSTGPKVQLEKIGGYAHYLKTEKFPSTSAVTVTPSTIDVRMRVREIPR</sequence>
<dbReference type="AlphaFoldDB" id="X1GR93"/>
<proteinExistence type="predicted"/>
<name>X1GR93_9ZZZZ</name>
<evidence type="ECO:0000313" key="1">
    <source>
        <dbReference type="EMBL" id="GAH35503.1"/>
    </source>
</evidence>